<keyword evidence="1" id="KW-0808">Transferase</keyword>
<proteinExistence type="predicted"/>
<gene>
    <name evidence="1" type="ORF">Acr_19g0001440</name>
</gene>
<comment type="caution">
    <text evidence="1">The sequence shown here is derived from an EMBL/GenBank/DDBJ whole genome shotgun (WGS) entry which is preliminary data.</text>
</comment>
<dbReference type="GO" id="GO:0016740">
    <property type="term" value="F:transferase activity"/>
    <property type="evidence" value="ECO:0007669"/>
    <property type="project" value="UniProtKB-KW"/>
</dbReference>
<sequence>MDPKRILIFFVSSMDLDGRVAELQSEDRTRQEWAICLHAFSDLSHVSPVVFLYLLKECYACGMISLHPFSHDS</sequence>
<dbReference type="EMBL" id="BJWL01000019">
    <property type="protein sequence ID" value="GFZ07207.1"/>
    <property type="molecule type" value="Genomic_DNA"/>
</dbReference>
<protein>
    <submittedName>
        <fullName evidence="1">Polynucleotidyl transferase, ribonuclease H-like superfamily protein</fullName>
    </submittedName>
</protein>
<evidence type="ECO:0000313" key="1">
    <source>
        <dbReference type="EMBL" id="GFZ07207.1"/>
    </source>
</evidence>
<organism evidence="1 2">
    <name type="scientific">Actinidia rufa</name>
    <dbReference type="NCBI Taxonomy" id="165716"/>
    <lineage>
        <taxon>Eukaryota</taxon>
        <taxon>Viridiplantae</taxon>
        <taxon>Streptophyta</taxon>
        <taxon>Embryophyta</taxon>
        <taxon>Tracheophyta</taxon>
        <taxon>Spermatophyta</taxon>
        <taxon>Magnoliopsida</taxon>
        <taxon>eudicotyledons</taxon>
        <taxon>Gunneridae</taxon>
        <taxon>Pentapetalae</taxon>
        <taxon>asterids</taxon>
        <taxon>Ericales</taxon>
        <taxon>Actinidiaceae</taxon>
        <taxon>Actinidia</taxon>
    </lineage>
</organism>
<evidence type="ECO:0000313" key="2">
    <source>
        <dbReference type="Proteomes" id="UP000585474"/>
    </source>
</evidence>
<dbReference type="Proteomes" id="UP000585474">
    <property type="component" value="Unassembled WGS sequence"/>
</dbReference>
<keyword evidence="2" id="KW-1185">Reference proteome</keyword>
<name>A0A7J0G8S2_9ERIC</name>
<dbReference type="OrthoDB" id="10261556at2759"/>
<reference evidence="1 2" key="1">
    <citation type="submission" date="2019-07" db="EMBL/GenBank/DDBJ databases">
        <title>De Novo Assembly of kiwifruit Actinidia rufa.</title>
        <authorList>
            <person name="Sugita-Konishi S."/>
            <person name="Sato K."/>
            <person name="Mori E."/>
            <person name="Abe Y."/>
            <person name="Kisaki G."/>
            <person name="Hamano K."/>
            <person name="Suezawa K."/>
            <person name="Otani M."/>
            <person name="Fukuda T."/>
            <person name="Manabe T."/>
            <person name="Gomi K."/>
            <person name="Tabuchi M."/>
            <person name="Akimitsu K."/>
            <person name="Kataoka I."/>
        </authorList>
    </citation>
    <scope>NUCLEOTIDE SEQUENCE [LARGE SCALE GENOMIC DNA]</scope>
    <source>
        <strain evidence="2">cv. Fuchu</strain>
    </source>
</reference>
<dbReference type="AlphaFoldDB" id="A0A7J0G8S2"/>
<accession>A0A7J0G8S2</accession>